<sequence length="83" mass="9131">MTDITFLLAAIFVIINVVQTWLIFACKLLVKGGLVIGAMELVEAPLIIYLIMKGGMVGFATVVLVEIVQWLLIAYFSTKSKIN</sequence>
<keyword evidence="1" id="KW-0812">Transmembrane</keyword>
<feature type="transmembrane region" description="Helical" evidence="1">
    <location>
        <begin position="33"/>
        <end position="51"/>
    </location>
</feature>
<protein>
    <submittedName>
        <fullName evidence="2">Uncharacterized protein</fullName>
    </submittedName>
</protein>
<evidence type="ECO:0000313" key="2">
    <source>
        <dbReference type="EMBL" id="PIV43411.1"/>
    </source>
</evidence>
<dbReference type="Proteomes" id="UP000230304">
    <property type="component" value="Unassembled WGS sequence"/>
</dbReference>
<feature type="transmembrane region" description="Helical" evidence="1">
    <location>
        <begin position="6"/>
        <end position="26"/>
    </location>
</feature>
<comment type="caution">
    <text evidence="2">The sequence shown here is derived from an EMBL/GenBank/DDBJ whole genome shotgun (WGS) entry which is preliminary data.</text>
</comment>
<evidence type="ECO:0000313" key="3">
    <source>
        <dbReference type="Proteomes" id="UP000230304"/>
    </source>
</evidence>
<keyword evidence="1" id="KW-0472">Membrane</keyword>
<organism evidence="2 3">
    <name type="scientific">Candidatus Nealsonbacteria bacterium CG02_land_8_20_14_3_00_40_11</name>
    <dbReference type="NCBI Taxonomy" id="1974700"/>
    <lineage>
        <taxon>Bacteria</taxon>
        <taxon>Candidatus Nealsoniibacteriota</taxon>
    </lineage>
</organism>
<gene>
    <name evidence="2" type="ORF">COS26_00535</name>
</gene>
<feature type="transmembrane region" description="Helical" evidence="1">
    <location>
        <begin position="57"/>
        <end position="76"/>
    </location>
</feature>
<name>A0A2M7D8K4_9BACT</name>
<dbReference type="EMBL" id="PEUA01000012">
    <property type="protein sequence ID" value="PIV43411.1"/>
    <property type="molecule type" value="Genomic_DNA"/>
</dbReference>
<keyword evidence="1" id="KW-1133">Transmembrane helix</keyword>
<proteinExistence type="predicted"/>
<evidence type="ECO:0000256" key="1">
    <source>
        <dbReference type="SAM" id="Phobius"/>
    </source>
</evidence>
<dbReference type="AlphaFoldDB" id="A0A2M7D8K4"/>
<accession>A0A2M7D8K4</accession>
<reference evidence="3" key="1">
    <citation type="submission" date="2017-09" db="EMBL/GenBank/DDBJ databases">
        <title>Depth-based differentiation of microbial function through sediment-hosted aquifers and enrichment of novel symbionts in the deep terrestrial subsurface.</title>
        <authorList>
            <person name="Probst A.J."/>
            <person name="Ladd B."/>
            <person name="Jarett J.K."/>
            <person name="Geller-Mcgrath D.E."/>
            <person name="Sieber C.M.K."/>
            <person name="Emerson J.B."/>
            <person name="Anantharaman K."/>
            <person name="Thomas B.C."/>
            <person name="Malmstrom R."/>
            <person name="Stieglmeier M."/>
            <person name="Klingl A."/>
            <person name="Woyke T."/>
            <person name="Ryan C.M."/>
            <person name="Banfield J.F."/>
        </authorList>
    </citation>
    <scope>NUCLEOTIDE SEQUENCE [LARGE SCALE GENOMIC DNA]</scope>
</reference>